<feature type="binding site" evidence="9">
    <location>
        <begin position="44"/>
        <end position="48"/>
    </location>
    <ligand>
        <name>substrate</name>
    </ligand>
</feature>
<feature type="binding site" evidence="9">
    <location>
        <begin position="251"/>
        <end position="252"/>
    </location>
    <ligand>
        <name>ATP</name>
        <dbReference type="ChEBI" id="CHEBI:30616"/>
    </ligand>
</feature>
<evidence type="ECO:0000256" key="7">
    <source>
        <dbReference type="ARBA" id="ARBA00022958"/>
    </source>
</evidence>
<evidence type="ECO:0000256" key="1">
    <source>
        <dbReference type="ARBA" id="ARBA00022679"/>
    </source>
</evidence>
<feature type="binding site" evidence="9">
    <location>
        <position position="287"/>
    </location>
    <ligand>
        <name>K(+)</name>
        <dbReference type="ChEBI" id="CHEBI:29103"/>
    </ligand>
</feature>
<dbReference type="AlphaFoldDB" id="A0A6L5X7N4"/>
<dbReference type="PRINTS" id="PR00990">
    <property type="entry name" value="RIBOKINASE"/>
</dbReference>
<comment type="activity regulation">
    <text evidence="9">Activated by a monovalent cation that binds near, but not in, the active site. The most likely occupant of the site in vivo is potassium. Ion binding induces a conformational change that may alter substrate affinity.</text>
</comment>
<dbReference type="Pfam" id="PF00294">
    <property type="entry name" value="PfkB"/>
    <property type="match status" value="1"/>
</dbReference>
<dbReference type="SUPFAM" id="SSF53613">
    <property type="entry name" value="Ribokinase-like"/>
    <property type="match status" value="1"/>
</dbReference>
<comment type="subunit">
    <text evidence="9">Homodimer.</text>
</comment>
<comment type="pathway">
    <text evidence="9">Carbohydrate metabolism; D-ribose degradation; D-ribose 5-phosphate from beta-D-ribopyranose: step 2/2.</text>
</comment>
<keyword evidence="7 9" id="KW-0630">Potassium</keyword>
<evidence type="ECO:0000256" key="2">
    <source>
        <dbReference type="ARBA" id="ARBA00022723"/>
    </source>
</evidence>
<feature type="active site" description="Proton acceptor" evidence="9">
    <location>
        <position position="252"/>
    </location>
</feature>
<dbReference type="GO" id="GO:0005524">
    <property type="term" value="F:ATP binding"/>
    <property type="evidence" value="ECO:0007669"/>
    <property type="project" value="UniProtKB-UniRule"/>
</dbReference>
<comment type="caution">
    <text evidence="9">Lacks conserved residue(s) required for the propagation of feature annotation.</text>
</comment>
<keyword evidence="2 9" id="KW-0479">Metal-binding</keyword>
<reference evidence="11 12" key="1">
    <citation type="submission" date="2019-08" db="EMBL/GenBank/DDBJ databases">
        <title>In-depth cultivation of the pig gut microbiome towards novel bacterial diversity and tailored functional studies.</title>
        <authorList>
            <person name="Wylensek D."/>
            <person name="Hitch T.C.A."/>
            <person name="Clavel T."/>
        </authorList>
    </citation>
    <scope>NUCLEOTIDE SEQUENCE [LARGE SCALE GENOMIC DNA]</scope>
    <source>
        <strain evidence="11 12">Oil+RF-744-WCA-WT-11</strain>
    </source>
</reference>
<keyword evidence="12" id="KW-1185">Reference proteome</keyword>
<feature type="binding site" evidence="9">
    <location>
        <begin position="220"/>
        <end position="225"/>
    </location>
    <ligand>
        <name>ATP</name>
        <dbReference type="ChEBI" id="CHEBI:30616"/>
    </ligand>
</feature>
<feature type="binding site" evidence="9">
    <location>
        <position position="186"/>
    </location>
    <ligand>
        <name>ATP</name>
        <dbReference type="ChEBI" id="CHEBI:30616"/>
    </ligand>
</feature>
<feature type="binding site" evidence="9">
    <location>
        <begin position="16"/>
        <end position="18"/>
    </location>
    <ligand>
        <name>substrate</name>
    </ligand>
</feature>
<dbReference type="InterPro" id="IPR029056">
    <property type="entry name" value="Ribokinase-like"/>
</dbReference>
<dbReference type="EC" id="2.7.1.15" evidence="9"/>
<keyword evidence="3 9" id="KW-0547">Nucleotide-binding</keyword>
<comment type="cofactor">
    <cofactor evidence="9">
        <name>Mg(2+)</name>
        <dbReference type="ChEBI" id="CHEBI:18420"/>
    </cofactor>
    <text evidence="9">Requires a divalent cation, most likely magnesium in vivo, as an electrophilic catalyst to aid phosphoryl group transfer. It is the chelate of the metal and the nucleotide that is the actual substrate.</text>
</comment>
<comment type="catalytic activity">
    <reaction evidence="9">
        <text>D-ribose + ATP = D-ribose 5-phosphate + ADP + H(+)</text>
        <dbReference type="Rhea" id="RHEA:13697"/>
        <dbReference type="ChEBI" id="CHEBI:15378"/>
        <dbReference type="ChEBI" id="CHEBI:30616"/>
        <dbReference type="ChEBI" id="CHEBI:47013"/>
        <dbReference type="ChEBI" id="CHEBI:78346"/>
        <dbReference type="ChEBI" id="CHEBI:456216"/>
        <dbReference type="EC" id="2.7.1.15"/>
    </reaction>
</comment>
<dbReference type="EMBL" id="VULZ01000011">
    <property type="protein sequence ID" value="MSS15413.1"/>
    <property type="molecule type" value="Genomic_DNA"/>
</dbReference>
<feature type="binding site" evidence="9">
    <location>
        <position position="248"/>
    </location>
    <ligand>
        <name>K(+)</name>
        <dbReference type="ChEBI" id="CHEBI:29103"/>
    </ligand>
</feature>
<feature type="binding site" evidence="9">
    <location>
        <position position="282"/>
    </location>
    <ligand>
        <name>K(+)</name>
        <dbReference type="ChEBI" id="CHEBI:29103"/>
    </ligand>
</feature>
<dbReference type="Gene3D" id="3.40.1190.20">
    <property type="match status" value="1"/>
</dbReference>
<evidence type="ECO:0000313" key="11">
    <source>
        <dbReference type="EMBL" id="MSS15413.1"/>
    </source>
</evidence>
<dbReference type="PANTHER" id="PTHR10584">
    <property type="entry name" value="SUGAR KINASE"/>
    <property type="match status" value="1"/>
</dbReference>
<feature type="binding site" evidence="9">
    <location>
        <position position="291"/>
    </location>
    <ligand>
        <name>K(+)</name>
        <dbReference type="ChEBI" id="CHEBI:29103"/>
    </ligand>
</feature>
<keyword evidence="1 9" id="KW-0808">Transferase</keyword>
<keyword evidence="8 9" id="KW-0119">Carbohydrate metabolism</keyword>
<feature type="binding site" evidence="9">
    <location>
        <position position="285"/>
    </location>
    <ligand>
        <name>K(+)</name>
        <dbReference type="ChEBI" id="CHEBI:29103"/>
    </ligand>
</feature>
<feature type="domain" description="Carbohydrate kinase PfkB" evidence="10">
    <location>
        <begin position="7"/>
        <end position="294"/>
    </location>
</feature>
<evidence type="ECO:0000256" key="4">
    <source>
        <dbReference type="ARBA" id="ARBA00022777"/>
    </source>
</evidence>
<feature type="binding site" evidence="9">
    <location>
        <position position="143"/>
    </location>
    <ligand>
        <name>substrate</name>
    </ligand>
</feature>
<keyword evidence="5 9" id="KW-0067">ATP-binding</keyword>
<dbReference type="InterPro" id="IPR011877">
    <property type="entry name" value="Ribokinase"/>
</dbReference>
<dbReference type="InterPro" id="IPR002139">
    <property type="entry name" value="Ribo/fructo_kinase"/>
</dbReference>
<accession>A0A6L5X7N4</accession>
<keyword evidence="9" id="KW-0963">Cytoplasm</keyword>
<evidence type="ECO:0000256" key="9">
    <source>
        <dbReference type="HAMAP-Rule" id="MF_01987"/>
    </source>
</evidence>
<dbReference type="RefSeq" id="WP_154526231.1">
    <property type="nucleotide sequence ID" value="NZ_VULZ01000011.1"/>
</dbReference>
<gene>
    <name evidence="9" type="primary">rbsK</name>
    <name evidence="11" type="ORF">FYJ35_10260</name>
</gene>
<evidence type="ECO:0000256" key="8">
    <source>
        <dbReference type="ARBA" id="ARBA00023277"/>
    </source>
</evidence>
<keyword evidence="6 9" id="KW-0460">Magnesium</keyword>
<comment type="similarity">
    <text evidence="9">Belongs to the carbohydrate kinase PfkB family. Ribokinase subfamily.</text>
</comment>
<dbReference type="CDD" id="cd01174">
    <property type="entry name" value="ribokinase"/>
    <property type="match status" value="1"/>
</dbReference>
<evidence type="ECO:0000256" key="6">
    <source>
        <dbReference type="ARBA" id="ARBA00022842"/>
    </source>
</evidence>
<feature type="binding site" evidence="9">
    <location>
        <position position="252"/>
    </location>
    <ligand>
        <name>substrate</name>
    </ligand>
</feature>
<dbReference type="GO" id="GO:0004747">
    <property type="term" value="F:ribokinase activity"/>
    <property type="evidence" value="ECO:0007669"/>
    <property type="project" value="UniProtKB-UniRule"/>
</dbReference>
<dbReference type="UniPathway" id="UPA00916">
    <property type="reaction ID" value="UER00889"/>
</dbReference>
<comment type="function">
    <text evidence="9">Catalyzes the phosphorylation of ribose at O-5 in a reaction requiring ATP and magnesium. The resulting D-ribose-5-phosphate can then be used either for sythesis of nucleotides, histidine, and tryptophan, or as a component of the pentose phosphate pathway.</text>
</comment>
<comment type="caution">
    <text evidence="11">The sequence shown here is derived from an EMBL/GenBank/DDBJ whole genome shotgun (WGS) entry which is preliminary data.</text>
</comment>
<dbReference type="PANTHER" id="PTHR10584:SF166">
    <property type="entry name" value="RIBOKINASE"/>
    <property type="match status" value="1"/>
</dbReference>
<dbReference type="GO" id="GO:0046872">
    <property type="term" value="F:metal ion binding"/>
    <property type="evidence" value="ECO:0007669"/>
    <property type="project" value="UniProtKB-KW"/>
</dbReference>
<dbReference type="InterPro" id="IPR011611">
    <property type="entry name" value="PfkB_dom"/>
</dbReference>
<proteinExistence type="inferred from homology"/>
<dbReference type="GO" id="GO:0019303">
    <property type="term" value="P:D-ribose catabolic process"/>
    <property type="evidence" value="ECO:0007669"/>
    <property type="project" value="UniProtKB-UniRule"/>
</dbReference>
<sequence length="307" mass="32500">MSDTMHHKILCFGSLNIDHVYSVDHFVAKGETLSSQKLETFTGGKGLNQSVALARAGAETYHAGAIGPDGSFLLDMMKEAGVHTDYVTMIPDAHTGHAIIQRDKEGDNCILLYGGTNQLITKEQSDSVLSHFSAGDYLVLQNEINQLPYIVEKAHALGMTIVLNPSPMNEKVLQLPLDEIDIFLLNEVEAGQILGSHTAEGRALAAALRERFPNATVVLTLGGDGSVCVCSDGTFFQPAYKTHVADTTAAGDTYTGYFLASLLHGSSVPDSMKAASAAASIACSRKGAAPSIPAEAEVTAFLNAQDS</sequence>
<feature type="binding site" evidence="9">
    <location>
        <position position="246"/>
    </location>
    <ligand>
        <name>K(+)</name>
        <dbReference type="ChEBI" id="CHEBI:29103"/>
    </ligand>
</feature>
<comment type="subcellular location">
    <subcellularLocation>
        <location evidence="9">Cytoplasm</location>
    </subcellularLocation>
</comment>
<dbReference type="GO" id="GO:0005737">
    <property type="term" value="C:cytoplasm"/>
    <property type="evidence" value="ECO:0007669"/>
    <property type="project" value="UniProtKB-SubCell"/>
</dbReference>
<name>A0A6L5X7N4_9FIRM</name>
<organism evidence="11 12">
    <name type="scientific">Porcincola intestinalis</name>
    <dbReference type="NCBI Taxonomy" id="2606632"/>
    <lineage>
        <taxon>Bacteria</taxon>
        <taxon>Bacillati</taxon>
        <taxon>Bacillota</taxon>
        <taxon>Clostridia</taxon>
        <taxon>Lachnospirales</taxon>
        <taxon>Lachnospiraceae</taxon>
        <taxon>Porcincola</taxon>
    </lineage>
</organism>
<evidence type="ECO:0000259" key="10">
    <source>
        <dbReference type="Pfam" id="PF00294"/>
    </source>
</evidence>
<evidence type="ECO:0000256" key="3">
    <source>
        <dbReference type="ARBA" id="ARBA00022741"/>
    </source>
</evidence>
<dbReference type="HAMAP" id="MF_01987">
    <property type="entry name" value="Ribokinase"/>
    <property type="match status" value="1"/>
</dbReference>
<evidence type="ECO:0000313" key="12">
    <source>
        <dbReference type="Proteomes" id="UP000481852"/>
    </source>
</evidence>
<protein>
    <recommendedName>
        <fullName evidence="9">Ribokinase</fullName>
        <shortName evidence="9">RK</shortName>
        <ecNumber evidence="9">2.7.1.15</ecNumber>
    </recommendedName>
</protein>
<dbReference type="Proteomes" id="UP000481852">
    <property type="component" value="Unassembled WGS sequence"/>
</dbReference>
<evidence type="ECO:0000256" key="5">
    <source>
        <dbReference type="ARBA" id="ARBA00022840"/>
    </source>
</evidence>
<keyword evidence="4 9" id="KW-0418">Kinase</keyword>